<evidence type="ECO:0000256" key="8">
    <source>
        <dbReference type="ARBA" id="ARBA00022989"/>
    </source>
</evidence>
<evidence type="ECO:0000256" key="11">
    <source>
        <dbReference type="SAM" id="Phobius"/>
    </source>
</evidence>
<evidence type="ECO:0000256" key="6">
    <source>
        <dbReference type="ARBA" id="ARBA00022692"/>
    </source>
</evidence>
<dbReference type="GO" id="GO:0016020">
    <property type="term" value="C:membrane"/>
    <property type="evidence" value="ECO:0007669"/>
    <property type="project" value="UniProtKB-SubCell"/>
</dbReference>
<gene>
    <name evidence="12" type="ORF">PENTCL1PPCAC_13865</name>
</gene>
<dbReference type="EC" id="2.4.1.17" evidence="3"/>
<keyword evidence="5" id="KW-0808">Transferase</keyword>
<dbReference type="CDD" id="cd03784">
    <property type="entry name" value="GT1_Gtf-like"/>
    <property type="match status" value="1"/>
</dbReference>
<evidence type="ECO:0000256" key="1">
    <source>
        <dbReference type="ARBA" id="ARBA00004167"/>
    </source>
</evidence>
<proteinExistence type="inferred from homology"/>
<feature type="transmembrane region" description="Helical" evidence="11">
    <location>
        <begin position="494"/>
        <end position="517"/>
    </location>
</feature>
<keyword evidence="6 11" id="KW-0812">Transmembrane</keyword>
<keyword evidence="8 11" id="KW-1133">Transmembrane helix</keyword>
<sequence length="529" mass="59208">MRLPVFLLVSITNIAHTHKILVYNPVFGHSMSNFMGSIADTLVDAGHDVVTHTSLISIIDPELRDGTTKAKKVIVKQSEETKNLYDDFEKTKTDFFAMNNYSPLGAYFVGRFFGKLFATQCSAILDEPGLIERLKSQQFDVMIVENFDMCGVALTEVLQPKAFIGSSSNVAFGPQMEEFGIPAFPSFDPSLYTSGMDVHSIWDRLLNLYADFIVRWSYHYMRTDIDDLFRDKFGSAIPSVQSIASQAAFNFINSEPLIDFATTTVSKAIHIGGIGVGVPKPLSSDWEAIFSLRDKTVLLSFGSVCKSIYLSAEIKRSILETIQQLPDITFIWKYEEEDDFTRNEAAKFPNLVLSKWMPQSDLLNHPKLTAFITHGGMGSTLEMARAGVPAIIIPLFADQPRNAAMLEHNGLGKILDKFEVRNSTKFAATIREVIGNERYRQKAEHISAMLQKKPHTAKELVVKHVEFAAEFGAATALRPLSHEMSWIEYRNADIILVGGLISVVSAFGAITMIMYLLKYLIKKTKRKVE</sequence>
<evidence type="ECO:0000256" key="5">
    <source>
        <dbReference type="ARBA" id="ARBA00022679"/>
    </source>
</evidence>
<reference evidence="12" key="1">
    <citation type="submission" date="2023-10" db="EMBL/GenBank/DDBJ databases">
        <title>Genome assembly of Pristionchus species.</title>
        <authorList>
            <person name="Yoshida K."/>
            <person name="Sommer R.J."/>
        </authorList>
    </citation>
    <scope>NUCLEOTIDE SEQUENCE</scope>
    <source>
        <strain evidence="12">RS0144</strain>
    </source>
</reference>
<dbReference type="PANTHER" id="PTHR48043">
    <property type="entry name" value="EG:EG0003.4 PROTEIN-RELATED"/>
    <property type="match status" value="1"/>
</dbReference>
<dbReference type="SUPFAM" id="SSF53756">
    <property type="entry name" value="UDP-Glycosyltransferase/glycogen phosphorylase"/>
    <property type="match status" value="1"/>
</dbReference>
<evidence type="ECO:0000256" key="7">
    <source>
        <dbReference type="ARBA" id="ARBA00022729"/>
    </source>
</evidence>
<evidence type="ECO:0000313" key="12">
    <source>
        <dbReference type="EMBL" id="GMS91690.1"/>
    </source>
</evidence>
<dbReference type="InterPro" id="IPR002213">
    <property type="entry name" value="UDP_glucos_trans"/>
</dbReference>
<keyword evidence="9 11" id="KW-0472">Membrane</keyword>
<accession>A0AAV5T9A3</accession>
<dbReference type="InterPro" id="IPR050271">
    <property type="entry name" value="UDP-glycosyltransferase"/>
</dbReference>
<comment type="subcellular location">
    <subcellularLocation>
        <location evidence="1">Membrane</location>
        <topology evidence="1">Single-pass membrane protein</topology>
    </subcellularLocation>
</comment>
<dbReference type="Pfam" id="PF00201">
    <property type="entry name" value="UDPGT"/>
    <property type="match status" value="1"/>
</dbReference>
<evidence type="ECO:0000313" key="13">
    <source>
        <dbReference type="Proteomes" id="UP001432027"/>
    </source>
</evidence>
<evidence type="ECO:0000256" key="3">
    <source>
        <dbReference type="ARBA" id="ARBA00012544"/>
    </source>
</evidence>
<dbReference type="GO" id="GO:0015020">
    <property type="term" value="F:glucuronosyltransferase activity"/>
    <property type="evidence" value="ECO:0007669"/>
    <property type="project" value="UniProtKB-EC"/>
</dbReference>
<dbReference type="Gene3D" id="3.40.50.2000">
    <property type="entry name" value="Glycogen Phosphorylase B"/>
    <property type="match status" value="1"/>
</dbReference>
<organism evidence="12 13">
    <name type="scientific">Pristionchus entomophagus</name>
    <dbReference type="NCBI Taxonomy" id="358040"/>
    <lineage>
        <taxon>Eukaryota</taxon>
        <taxon>Metazoa</taxon>
        <taxon>Ecdysozoa</taxon>
        <taxon>Nematoda</taxon>
        <taxon>Chromadorea</taxon>
        <taxon>Rhabditida</taxon>
        <taxon>Rhabditina</taxon>
        <taxon>Diplogasteromorpha</taxon>
        <taxon>Diplogasteroidea</taxon>
        <taxon>Neodiplogasteridae</taxon>
        <taxon>Pristionchus</taxon>
    </lineage>
</organism>
<dbReference type="EMBL" id="BTSX01000004">
    <property type="protein sequence ID" value="GMS91690.1"/>
    <property type="molecule type" value="Genomic_DNA"/>
</dbReference>
<evidence type="ECO:0000256" key="9">
    <source>
        <dbReference type="ARBA" id="ARBA00023136"/>
    </source>
</evidence>
<evidence type="ECO:0000256" key="10">
    <source>
        <dbReference type="ARBA" id="ARBA00047475"/>
    </source>
</evidence>
<keyword evidence="13" id="KW-1185">Reference proteome</keyword>
<name>A0AAV5T9A3_9BILA</name>
<dbReference type="AlphaFoldDB" id="A0AAV5T9A3"/>
<comment type="catalytic activity">
    <reaction evidence="10">
        <text>glucuronate acceptor + UDP-alpha-D-glucuronate = acceptor beta-D-glucuronoside + UDP + H(+)</text>
        <dbReference type="Rhea" id="RHEA:21032"/>
        <dbReference type="ChEBI" id="CHEBI:15378"/>
        <dbReference type="ChEBI" id="CHEBI:58052"/>
        <dbReference type="ChEBI" id="CHEBI:58223"/>
        <dbReference type="ChEBI" id="CHEBI:132367"/>
        <dbReference type="ChEBI" id="CHEBI:132368"/>
        <dbReference type="EC" id="2.4.1.17"/>
    </reaction>
</comment>
<comment type="similarity">
    <text evidence="2">Belongs to the UDP-glycosyltransferase family.</text>
</comment>
<keyword evidence="4" id="KW-0328">Glycosyltransferase</keyword>
<keyword evidence="7" id="KW-0732">Signal</keyword>
<dbReference type="FunFam" id="3.40.50.2000:FF:000038">
    <property type="entry name" value="UDP-GlucuronosylTransferase"/>
    <property type="match status" value="1"/>
</dbReference>
<evidence type="ECO:0000256" key="4">
    <source>
        <dbReference type="ARBA" id="ARBA00022676"/>
    </source>
</evidence>
<comment type="caution">
    <text evidence="12">The sequence shown here is derived from an EMBL/GenBank/DDBJ whole genome shotgun (WGS) entry which is preliminary data.</text>
</comment>
<evidence type="ECO:0000256" key="2">
    <source>
        <dbReference type="ARBA" id="ARBA00009995"/>
    </source>
</evidence>
<dbReference type="PANTHER" id="PTHR48043:SF23">
    <property type="entry name" value="UDP-GLUCURONOSYLTRANSFERASE"/>
    <property type="match status" value="1"/>
</dbReference>
<dbReference type="Proteomes" id="UP001432027">
    <property type="component" value="Unassembled WGS sequence"/>
</dbReference>
<protein>
    <recommendedName>
        <fullName evidence="3">glucuronosyltransferase</fullName>
        <ecNumber evidence="3">2.4.1.17</ecNumber>
    </recommendedName>
</protein>